<proteinExistence type="predicted"/>
<accession>A0A6H9XFT5</accession>
<evidence type="ECO:0000313" key="1">
    <source>
        <dbReference type="EMBL" id="SPW23749.1"/>
    </source>
</evidence>
<dbReference type="AlphaFoldDB" id="A0A6H9XFT5"/>
<dbReference type="Pfam" id="PF14029">
    <property type="entry name" value="DUF4244"/>
    <property type="match status" value="1"/>
</dbReference>
<protein>
    <submittedName>
        <fullName evidence="1">Uncharacterized protein</fullName>
    </submittedName>
</protein>
<dbReference type="InterPro" id="IPR025338">
    <property type="entry name" value="DUF4244"/>
</dbReference>
<dbReference type="EMBL" id="UARK01000001">
    <property type="protein sequence ID" value="SPW23749.1"/>
    <property type="molecule type" value="Genomic_DNA"/>
</dbReference>
<name>A0A6H9XFT5_9CORY</name>
<comment type="caution">
    <text evidence="1">The sequence shown here is derived from an EMBL/GenBank/DDBJ whole genome shotgun (WGS) entry which is preliminary data.</text>
</comment>
<reference evidence="1 2" key="1">
    <citation type="submission" date="2018-06" db="EMBL/GenBank/DDBJ databases">
        <authorList>
            <consortium name="Pathogen Informatics"/>
            <person name="Doyle S."/>
        </authorList>
    </citation>
    <scope>NUCLEOTIDE SEQUENCE [LARGE SCALE GENOMIC DNA]</scope>
    <source>
        <strain evidence="1 2">NCTC10254</strain>
    </source>
</reference>
<gene>
    <name evidence="1" type="ORF">NCTC10254_00106</name>
</gene>
<evidence type="ECO:0000313" key="2">
    <source>
        <dbReference type="Proteomes" id="UP000249886"/>
    </source>
</evidence>
<sequence>MSRLMHLPVTATTTLMAATMNLLAKAFERLGRFDNDEGTTTIEYAMAALAAAALAGVLYVIVTSPTVHDALQGIITNALSNTP</sequence>
<organism evidence="1 2">
    <name type="scientific">Corynebacterium matruchotii</name>
    <dbReference type="NCBI Taxonomy" id="43768"/>
    <lineage>
        <taxon>Bacteria</taxon>
        <taxon>Bacillati</taxon>
        <taxon>Actinomycetota</taxon>
        <taxon>Actinomycetes</taxon>
        <taxon>Mycobacteriales</taxon>
        <taxon>Corynebacteriaceae</taxon>
        <taxon>Corynebacterium</taxon>
    </lineage>
</organism>
<dbReference type="Proteomes" id="UP000249886">
    <property type="component" value="Unassembled WGS sequence"/>
</dbReference>